<proteinExistence type="predicted"/>
<dbReference type="Proteomes" id="UP000808337">
    <property type="component" value="Unassembled WGS sequence"/>
</dbReference>
<reference evidence="1 2" key="1">
    <citation type="submission" date="2020-10" db="EMBL/GenBank/DDBJ databases">
        <title>Connecting structure to function with the recovery of over 1000 high-quality activated sludge metagenome-assembled genomes encoding full-length rRNA genes using long-read sequencing.</title>
        <authorList>
            <person name="Singleton C.M."/>
            <person name="Petriglieri F."/>
            <person name="Kristensen J.M."/>
            <person name="Kirkegaard R.H."/>
            <person name="Michaelsen T.Y."/>
            <person name="Andersen M.H."/>
            <person name="Karst S.M."/>
            <person name="Dueholm M.S."/>
            <person name="Nielsen P.H."/>
            <person name="Albertsen M."/>
        </authorList>
    </citation>
    <scope>NUCLEOTIDE SEQUENCE [LARGE SCALE GENOMIC DNA]</scope>
    <source>
        <strain evidence="1">Ribe_18-Q3-R11-54_MAXAC.273</strain>
    </source>
</reference>
<dbReference type="InterPro" id="IPR016024">
    <property type="entry name" value="ARM-type_fold"/>
</dbReference>
<comment type="caution">
    <text evidence="1">The sequence shown here is derived from an EMBL/GenBank/DDBJ whole genome shotgun (WGS) entry which is preliminary data.</text>
</comment>
<evidence type="ECO:0000313" key="1">
    <source>
        <dbReference type="EMBL" id="MBK9984395.1"/>
    </source>
</evidence>
<dbReference type="SUPFAM" id="SSF48371">
    <property type="entry name" value="ARM repeat"/>
    <property type="match status" value="1"/>
</dbReference>
<dbReference type="EMBL" id="JADKGY010000029">
    <property type="protein sequence ID" value="MBK9984395.1"/>
    <property type="molecule type" value="Genomic_DNA"/>
</dbReference>
<organism evidence="1 2">
    <name type="scientific">Candidatus Opimibacter skivensis</name>
    <dbReference type="NCBI Taxonomy" id="2982028"/>
    <lineage>
        <taxon>Bacteria</taxon>
        <taxon>Pseudomonadati</taxon>
        <taxon>Bacteroidota</taxon>
        <taxon>Saprospiria</taxon>
        <taxon>Saprospirales</taxon>
        <taxon>Saprospiraceae</taxon>
        <taxon>Candidatus Opimibacter</taxon>
    </lineage>
</organism>
<evidence type="ECO:0000313" key="2">
    <source>
        <dbReference type="Proteomes" id="UP000808337"/>
    </source>
</evidence>
<sequence length="478" mass="56811">MMEKLDKKYQDELDTLKSAIQDSELLAVYLEDEEEASYQALRDEFEPQIEALYERVADNHPLQLTILETALLDPDFEGLYLSRVLGFSVLRGEIDDEYHYRRPQDHFKEVLLAIADSSNFEWIKVKIGQGCQIGFALSSEIWVSNLINQVENKKVRHFFETMIIDKYRSLPARKQAYESYYRQFLQHNYHSADFPKTVSELKTLFSALEKFIQYRIKNGKVNMSLLPNFKEFLNNEAFKKEEEYLRMLVLFSRYFPHESHEEWIKQTFNDARTNFPDFNEKYFGYVLEIEEKGLPLDKDSDLNVLTLLDTSVEDDVLRYSKLIQSIHHKGYIHEDAIEATRNFYENHAGLSDINESLRQTLYRQFEKLLKNLPVEDYKVFTGQDHKKSEEEAAKDDSISRFMKLYMDIFSNQEFNLQLRDLSMSFLQRCLKAFTDKRSAQYQDVKHFVTDKFPDWGFMKEKEVVELFKTRRKRKTGKA</sequence>
<gene>
    <name evidence="1" type="ORF">IPP15_18845</name>
</gene>
<accession>A0A9D7SZB1</accession>
<name>A0A9D7SZB1_9BACT</name>
<protein>
    <submittedName>
        <fullName evidence="1">Uncharacterized protein</fullName>
    </submittedName>
</protein>
<dbReference type="AlphaFoldDB" id="A0A9D7SZB1"/>